<name>A0A062XKX8_9BACT</name>
<dbReference type="PANTHER" id="PTHR31610:SF0">
    <property type="entry name" value="SLC26A_SULP TRANSPORTER DOMAIN-CONTAINING PROTEIN"/>
    <property type="match status" value="1"/>
</dbReference>
<evidence type="ECO:0000313" key="3">
    <source>
        <dbReference type="Proteomes" id="UP000027284"/>
    </source>
</evidence>
<evidence type="ECO:0000313" key="2">
    <source>
        <dbReference type="EMBL" id="KDA53207.1"/>
    </source>
</evidence>
<keyword evidence="3" id="KW-1185">Reference proteome</keyword>
<dbReference type="AlphaFoldDB" id="A0A062XKX8"/>
<keyword evidence="1" id="KW-0812">Transmembrane</keyword>
<feature type="transmembrane region" description="Helical" evidence="1">
    <location>
        <begin position="178"/>
        <end position="196"/>
    </location>
</feature>
<reference evidence="2 3" key="1">
    <citation type="submission" date="2014-04" db="EMBL/GenBank/DDBJ databases">
        <title>The Genome Sequence of Thermoanaerobaculum aquaticum MP-01, The First Cultivated Group 23 Acidobacterium.</title>
        <authorList>
            <person name="Stamps B.W."/>
            <person name="Losey N.A."/>
            <person name="Lawson P.A."/>
            <person name="Stevenson B.S."/>
        </authorList>
    </citation>
    <scope>NUCLEOTIDE SEQUENCE [LARGE SCALE GENOMIC DNA]</scope>
    <source>
        <strain evidence="2 3">MP-01</strain>
    </source>
</reference>
<accession>A0A062XKX8</accession>
<feature type="transmembrane region" description="Helical" evidence="1">
    <location>
        <begin position="295"/>
        <end position="313"/>
    </location>
</feature>
<dbReference type="STRING" id="1312852.EG19_06890"/>
<feature type="transmembrane region" description="Helical" evidence="1">
    <location>
        <begin position="208"/>
        <end position="227"/>
    </location>
</feature>
<feature type="transmembrane region" description="Helical" evidence="1">
    <location>
        <begin position="333"/>
        <end position="354"/>
    </location>
</feature>
<keyword evidence="1" id="KW-1133">Transmembrane helix</keyword>
<feature type="transmembrane region" description="Helical" evidence="1">
    <location>
        <begin position="430"/>
        <end position="452"/>
    </location>
</feature>
<feature type="transmembrane region" description="Helical" evidence="1">
    <location>
        <begin position="54"/>
        <end position="74"/>
    </location>
</feature>
<feature type="transmembrane region" description="Helical" evidence="1">
    <location>
        <begin position="119"/>
        <end position="143"/>
    </location>
</feature>
<evidence type="ECO:0000256" key="1">
    <source>
        <dbReference type="SAM" id="Phobius"/>
    </source>
</evidence>
<dbReference type="RefSeq" id="WP_200867142.1">
    <property type="nucleotide sequence ID" value="NZ_JMFG01000025.1"/>
</dbReference>
<feature type="transmembrane region" description="Helical" evidence="1">
    <location>
        <begin position="155"/>
        <end position="172"/>
    </location>
</feature>
<protein>
    <submittedName>
        <fullName evidence="2">Membrane protein</fullName>
    </submittedName>
</protein>
<feature type="transmembrane region" description="Helical" evidence="1">
    <location>
        <begin position="86"/>
        <end position="107"/>
    </location>
</feature>
<dbReference type="PANTHER" id="PTHR31610">
    <property type="entry name" value="SLR0360 PROTEIN"/>
    <property type="match status" value="1"/>
</dbReference>
<feature type="transmembrane region" description="Helical" evidence="1">
    <location>
        <begin position="254"/>
        <end position="274"/>
    </location>
</feature>
<comment type="caution">
    <text evidence="2">The sequence shown here is derived from an EMBL/GenBank/DDBJ whole genome shotgun (WGS) entry which is preliminary data.</text>
</comment>
<feature type="transmembrane region" description="Helical" evidence="1">
    <location>
        <begin position="501"/>
        <end position="521"/>
    </location>
</feature>
<dbReference type="Proteomes" id="UP000027284">
    <property type="component" value="Unassembled WGS sequence"/>
</dbReference>
<feature type="transmembrane region" description="Helical" evidence="1">
    <location>
        <begin position="361"/>
        <end position="379"/>
    </location>
</feature>
<feature type="transmembrane region" description="Helical" evidence="1">
    <location>
        <begin position="21"/>
        <end position="42"/>
    </location>
</feature>
<proteinExistence type="predicted"/>
<organism evidence="2 3">
    <name type="scientific">Thermoanaerobaculum aquaticum</name>
    <dbReference type="NCBI Taxonomy" id="1312852"/>
    <lineage>
        <taxon>Bacteria</taxon>
        <taxon>Pseudomonadati</taxon>
        <taxon>Acidobacteriota</taxon>
        <taxon>Thermoanaerobaculia</taxon>
        <taxon>Thermoanaerobaculales</taxon>
        <taxon>Thermoanaerobaculaceae</taxon>
        <taxon>Thermoanaerobaculum</taxon>
    </lineage>
</organism>
<keyword evidence="1" id="KW-0472">Membrane</keyword>
<dbReference type="EMBL" id="JMFG01000025">
    <property type="protein sequence ID" value="KDA53207.1"/>
    <property type="molecule type" value="Genomic_DNA"/>
</dbReference>
<feature type="transmembrane region" description="Helical" evidence="1">
    <location>
        <begin position="464"/>
        <end position="481"/>
    </location>
</feature>
<gene>
    <name evidence="2" type="ORF">EG19_06890</name>
</gene>
<sequence length="539" mass="57214">MKDQARYRWFAIGDLNGFFGLMFDNMTVLSFLAGILVFGFGFPADIVYQRMFPGTALGVLFGDMVYTWMAFRLAKKTGNPHVTAMPLGLDTPSTIGIALVVLGPAFVSLKAQGMPEREAAMMTWYIGMATMVMIGIVKTALSFAGRWVQKVVPQAGLLGSLAGIGLALIGFIPLVDIFGMPLVGLVSLGLILYNLVARVRLPGHAPGVLVAIALGTALYYTLGPLGWVGGTFQPLPPAEFHGGFPIPTLDFIKGFVPALTYLPIAIPFALLTVVGGINVTESARVAGDDFNTRDILLTEAVATLIAGVCGGVAQSTPYIGQPAYKGMGARAGYTLLTGLFIGLGGVLGYIGYIVELIPRAVLAPILIFVALDIMVQAFLACPARHAPAVAFAYFPTVARLLAIKLSNPQIVPAAQFSALLQAPGKELPEVLVTVALGNGFILTAMLWGGFLAELIDRRFKAASLYLAVLSVMTFFGAIHSASPEGVMYLPWKLADAMQRSLAYQFSSAYAVLAVVVLALGFTRAAKEPPDTDFGHPDRE</sequence>